<dbReference type="Pfam" id="PF05199">
    <property type="entry name" value="GMC_oxred_C"/>
    <property type="match status" value="1"/>
</dbReference>
<feature type="domain" description="Glucose-methanol-choline oxidoreductase C-terminal" evidence="2">
    <location>
        <begin position="53"/>
        <end position="192"/>
    </location>
</feature>
<dbReference type="GO" id="GO:0050660">
    <property type="term" value="F:flavin adenine dinucleotide binding"/>
    <property type="evidence" value="ECO:0007669"/>
    <property type="project" value="InterPro"/>
</dbReference>
<protein>
    <recommendedName>
        <fullName evidence="2">Glucose-methanol-choline oxidoreductase C-terminal domain-containing protein</fullName>
    </recommendedName>
</protein>
<dbReference type="SUPFAM" id="SSF51905">
    <property type="entry name" value="FAD/NAD(P)-binding domain"/>
    <property type="match status" value="1"/>
</dbReference>
<reference evidence="3" key="1">
    <citation type="submission" date="2018-11" db="EMBL/GenBank/DDBJ databases">
        <authorList>
            <person name="Alioto T."/>
            <person name="Alioto T."/>
        </authorList>
    </citation>
    <scope>NUCLEOTIDE SEQUENCE</scope>
</reference>
<keyword evidence="4" id="KW-1185">Reference proteome</keyword>
<comment type="caution">
    <text evidence="3">The sequence shown here is derived from an EMBL/GenBank/DDBJ whole genome shotgun (WGS) entry which is preliminary data.</text>
</comment>
<dbReference type="Gene3D" id="3.30.560.10">
    <property type="entry name" value="Glucose Oxidase, domain 3"/>
    <property type="match status" value="1"/>
</dbReference>
<evidence type="ECO:0000259" key="2">
    <source>
        <dbReference type="Pfam" id="PF05199"/>
    </source>
</evidence>
<evidence type="ECO:0000313" key="4">
    <source>
        <dbReference type="Proteomes" id="UP000596742"/>
    </source>
</evidence>
<evidence type="ECO:0000256" key="1">
    <source>
        <dbReference type="ARBA" id="ARBA00010790"/>
    </source>
</evidence>
<dbReference type="Gene3D" id="3.50.50.60">
    <property type="entry name" value="FAD/NAD(P)-binding domain"/>
    <property type="match status" value="1"/>
</dbReference>
<proteinExistence type="inferred from homology"/>
<dbReference type="PANTHER" id="PTHR11552:SF147">
    <property type="entry name" value="CHOLINE DEHYDROGENASE, MITOCHONDRIAL"/>
    <property type="match status" value="1"/>
</dbReference>
<dbReference type="EMBL" id="UYJE01005101">
    <property type="protein sequence ID" value="VDI33913.1"/>
    <property type="molecule type" value="Genomic_DNA"/>
</dbReference>
<dbReference type="Proteomes" id="UP000596742">
    <property type="component" value="Unassembled WGS sequence"/>
</dbReference>
<organism evidence="3 4">
    <name type="scientific">Mytilus galloprovincialis</name>
    <name type="common">Mediterranean mussel</name>
    <dbReference type="NCBI Taxonomy" id="29158"/>
    <lineage>
        <taxon>Eukaryota</taxon>
        <taxon>Metazoa</taxon>
        <taxon>Spiralia</taxon>
        <taxon>Lophotrochozoa</taxon>
        <taxon>Mollusca</taxon>
        <taxon>Bivalvia</taxon>
        <taxon>Autobranchia</taxon>
        <taxon>Pteriomorphia</taxon>
        <taxon>Mytilida</taxon>
        <taxon>Mytiloidea</taxon>
        <taxon>Mytilidae</taxon>
        <taxon>Mytilinae</taxon>
        <taxon>Mytilus</taxon>
    </lineage>
</organism>
<dbReference type="GO" id="GO:0016614">
    <property type="term" value="F:oxidoreductase activity, acting on CH-OH group of donors"/>
    <property type="evidence" value="ECO:0007669"/>
    <property type="project" value="InterPro"/>
</dbReference>
<name>A0A8B6EH74_MYTGA</name>
<dbReference type="AlphaFoldDB" id="A0A8B6EH74"/>
<evidence type="ECO:0000313" key="3">
    <source>
        <dbReference type="EMBL" id="VDI33913.1"/>
    </source>
</evidence>
<dbReference type="OrthoDB" id="269227at2759"/>
<dbReference type="InterPro" id="IPR036188">
    <property type="entry name" value="FAD/NAD-bd_sf"/>
</dbReference>
<dbReference type="InterPro" id="IPR007867">
    <property type="entry name" value="GMC_OxRtase_C"/>
</dbReference>
<accession>A0A8B6EH74</accession>
<dbReference type="PANTHER" id="PTHR11552">
    <property type="entry name" value="GLUCOSE-METHANOL-CHOLINE GMC OXIDOREDUCTASE"/>
    <property type="match status" value="1"/>
</dbReference>
<comment type="similarity">
    <text evidence="1">Belongs to the GMC oxidoreductase family.</text>
</comment>
<dbReference type="InterPro" id="IPR012132">
    <property type="entry name" value="GMC_OxRdtase"/>
</dbReference>
<sequence length="208" mass="23472">MDTVNKHMAFSNDKTVLCAVNGLGSNQGVFDKTLRSTDVGFAVNICKLHNKCRGTVRLRSKNQLALPVTDPQLLVNQDDVDNYVKAIRYMQEYANNSAWKSVGATFIRQGECTSFCKTFTFETDDYWKCMIRHYARKASHQVSTCRMGALHDKTAVVDQYLRVKGIKNLRVADSSVMRNVPSGNKNAPTMMIREKAADRIKMSRHIGL</sequence>
<gene>
    <name evidence="3" type="ORF">MGAL_10B016480</name>
</gene>
<dbReference type="SUPFAM" id="SSF54373">
    <property type="entry name" value="FAD-linked reductases, C-terminal domain"/>
    <property type="match status" value="1"/>
</dbReference>